<dbReference type="InterPro" id="IPR007065">
    <property type="entry name" value="HPP"/>
</dbReference>
<gene>
    <name evidence="3" type="ORF">C1H71_08320</name>
</gene>
<dbReference type="Pfam" id="PF04982">
    <property type="entry name" value="TM_HPP"/>
    <property type="match status" value="1"/>
</dbReference>
<keyword evidence="4" id="KW-1185">Reference proteome</keyword>
<dbReference type="RefSeq" id="WP_130106123.1">
    <property type="nucleotide sequence ID" value="NZ_CP025781.1"/>
</dbReference>
<sequence length="157" mass="16276">MDKRTLKHALLAGSGGFLAILLLASLSQFGMAALIMAPFGASCVLLFALPDAPLSQPRNVIGGHLISASLGFAFYTLAPNTPFFAALAVGVAIAAMVLSKTTHPPAGANPLLFFLTAKPLSAWFLLTPVASGAILLVLIATLYHRITGKAYPAMSKI</sequence>
<dbReference type="PANTHER" id="PTHR33741">
    <property type="entry name" value="TRANSMEMBRANE PROTEIN DDB_G0269096-RELATED"/>
    <property type="match status" value="1"/>
</dbReference>
<name>A0A7G3G8Q9_9NEIS</name>
<organism evidence="3 4">
    <name type="scientific">Iodobacter fluviatilis</name>
    <dbReference type="NCBI Taxonomy" id="537"/>
    <lineage>
        <taxon>Bacteria</taxon>
        <taxon>Pseudomonadati</taxon>
        <taxon>Pseudomonadota</taxon>
        <taxon>Betaproteobacteria</taxon>
        <taxon>Neisseriales</taxon>
        <taxon>Chitinibacteraceae</taxon>
        <taxon>Iodobacter</taxon>
    </lineage>
</organism>
<proteinExistence type="predicted"/>
<dbReference type="EMBL" id="CP025781">
    <property type="protein sequence ID" value="QBC43544.1"/>
    <property type="molecule type" value="Genomic_DNA"/>
</dbReference>
<evidence type="ECO:0000313" key="3">
    <source>
        <dbReference type="EMBL" id="QBC43544.1"/>
    </source>
</evidence>
<protein>
    <submittedName>
        <fullName evidence="3">HPP family protein</fullName>
    </submittedName>
</protein>
<dbReference type="AlphaFoldDB" id="A0A7G3G8Q9"/>
<dbReference type="InterPro" id="IPR058581">
    <property type="entry name" value="TM_HPP"/>
</dbReference>
<reference evidence="3 4" key="1">
    <citation type="submission" date="2018-01" db="EMBL/GenBank/DDBJ databases">
        <title>Genome sequence of Iodobacter sp. strain PCH194 isolated from Indian Trans-Himalaya.</title>
        <authorList>
            <person name="Kumar V."/>
            <person name="Thakur V."/>
            <person name="Kumar S."/>
            <person name="Singh D."/>
        </authorList>
    </citation>
    <scope>NUCLEOTIDE SEQUENCE [LARGE SCALE GENOMIC DNA]</scope>
    <source>
        <strain evidence="3 4">PCH194</strain>
    </source>
</reference>
<keyword evidence="1" id="KW-0472">Membrane</keyword>
<feature type="transmembrane region" description="Helical" evidence="1">
    <location>
        <begin position="59"/>
        <end position="77"/>
    </location>
</feature>
<dbReference type="PANTHER" id="PTHR33741:SF5">
    <property type="entry name" value="TRANSMEMBRANE PROTEIN DDB_G0269096-RELATED"/>
    <property type="match status" value="1"/>
</dbReference>
<evidence type="ECO:0000259" key="2">
    <source>
        <dbReference type="Pfam" id="PF04982"/>
    </source>
</evidence>
<dbReference type="KEGG" id="ifl:C1H71_08320"/>
<evidence type="ECO:0000313" key="4">
    <source>
        <dbReference type="Proteomes" id="UP000515917"/>
    </source>
</evidence>
<accession>A0A7G3G8Q9</accession>
<dbReference type="Proteomes" id="UP000515917">
    <property type="component" value="Chromosome"/>
</dbReference>
<keyword evidence="1" id="KW-0812">Transmembrane</keyword>
<feature type="domain" description="HPP transmembrane region" evidence="2">
    <location>
        <begin position="3"/>
        <end position="152"/>
    </location>
</feature>
<keyword evidence="1" id="KW-1133">Transmembrane helix</keyword>
<feature type="transmembrane region" description="Helical" evidence="1">
    <location>
        <begin position="84"/>
        <end position="102"/>
    </location>
</feature>
<feature type="transmembrane region" description="Helical" evidence="1">
    <location>
        <begin position="122"/>
        <end position="143"/>
    </location>
</feature>
<evidence type="ECO:0000256" key="1">
    <source>
        <dbReference type="SAM" id="Phobius"/>
    </source>
</evidence>